<evidence type="ECO:0000259" key="8">
    <source>
        <dbReference type="Pfam" id="PF18052"/>
    </source>
</evidence>
<dbReference type="GO" id="GO:0006952">
    <property type="term" value="P:defense response"/>
    <property type="evidence" value="ECO:0007669"/>
    <property type="project" value="UniProtKB-KW"/>
</dbReference>
<dbReference type="Proteomes" id="UP000032180">
    <property type="component" value="Chromosome 11"/>
</dbReference>
<dbReference type="Pfam" id="PF00931">
    <property type="entry name" value="NB-ARC"/>
    <property type="match status" value="1"/>
</dbReference>
<dbReference type="GO" id="GO:0043531">
    <property type="term" value="F:ADP binding"/>
    <property type="evidence" value="ECO:0007669"/>
    <property type="project" value="InterPro"/>
</dbReference>
<sequence length="351" mass="40123">MQERFTSMSWGAAARGLQTATGFVTGVNTWAEFFNCVSSAISSALSWISIHQKPDNNYVHQMQEEMQRLQSDLWHLQTTLPKMHNLVDRLEWQIYKKPAAELLPHIKDDVLDAEDVIDEFNYYELKAKIEGRMEECQTSSGCQEFYAIVIQGSFNRVKEIQTKLDHLHCQFIDLGLQCAAQKFDKFVRPETSSFLNESEVFGRQKEEKMMLELLGVPVQDNTGYKRKRSSRVEVLPIVGLGGVGKTTLAQKICKNQRVKAHFDMTLWACVSDDFNSKRLTKEVIQSSKKETSFDNLDSLQSILKDIVESKRFLLVLDDVWDDVMADGGQEWQRFCAPLSNALQGSMILITT</sequence>
<proteinExistence type="inferred from homology"/>
<dbReference type="InterPro" id="IPR041118">
    <property type="entry name" value="Rx_N"/>
</dbReference>
<dbReference type="HOGENOM" id="CLU_000837_9_0_1"/>
<dbReference type="SUPFAM" id="SSF52540">
    <property type="entry name" value="P-loop containing nucleoside triphosphate hydrolases"/>
    <property type="match status" value="1"/>
</dbReference>
<evidence type="ECO:0000256" key="6">
    <source>
        <dbReference type="ARBA" id="ARBA00022840"/>
    </source>
</evidence>
<name>A0A0D9XR32_9ORYZ</name>
<evidence type="ECO:0000256" key="4">
    <source>
        <dbReference type="ARBA" id="ARBA00022741"/>
    </source>
</evidence>
<dbReference type="GO" id="GO:0005524">
    <property type="term" value="F:ATP binding"/>
    <property type="evidence" value="ECO:0007669"/>
    <property type="project" value="UniProtKB-KW"/>
</dbReference>
<dbReference type="EnsemblPlants" id="LPERR11G08050.3">
    <property type="protein sequence ID" value="LPERR11G08050.3"/>
    <property type="gene ID" value="LPERR11G08050"/>
</dbReference>
<feature type="domain" description="Disease resistance N-terminal" evidence="8">
    <location>
        <begin position="63"/>
        <end position="134"/>
    </location>
</feature>
<reference evidence="9 10" key="1">
    <citation type="submission" date="2012-08" db="EMBL/GenBank/DDBJ databases">
        <title>Oryza genome evolution.</title>
        <authorList>
            <person name="Wing R.A."/>
        </authorList>
    </citation>
    <scope>NUCLEOTIDE SEQUENCE</scope>
</reference>
<evidence type="ECO:0000256" key="3">
    <source>
        <dbReference type="ARBA" id="ARBA00022737"/>
    </source>
</evidence>
<organism evidence="9 10">
    <name type="scientific">Leersia perrieri</name>
    <dbReference type="NCBI Taxonomy" id="77586"/>
    <lineage>
        <taxon>Eukaryota</taxon>
        <taxon>Viridiplantae</taxon>
        <taxon>Streptophyta</taxon>
        <taxon>Embryophyta</taxon>
        <taxon>Tracheophyta</taxon>
        <taxon>Spermatophyta</taxon>
        <taxon>Magnoliopsida</taxon>
        <taxon>Liliopsida</taxon>
        <taxon>Poales</taxon>
        <taxon>Poaceae</taxon>
        <taxon>BOP clade</taxon>
        <taxon>Oryzoideae</taxon>
        <taxon>Oryzeae</taxon>
        <taxon>Oryzinae</taxon>
        <taxon>Leersia</taxon>
    </lineage>
</organism>
<evidence type="ECO:0008006" key="11">
    <source>
        <dbReference type="Google" id="ProtNLM"/>
    </source>
</evidence>
<keyword evidence="10" id="KW-1185">Reference proteome</keyword>
<dbReference type="InterPro" id="IPR027417">
    <property type="entry name" value="P-loop_NTPase"/>
</dbReference>
<dbReference type="PANTHER" id="PTHR36766:SF30">
    <property type="entry name" value="TIR-NBS TYPE DISEASE RESISTANCE PROTEIN-RELATED"/>
    <property type="match status" value="1"/>
</dbReference>
<reference evidence="10" key="2">
    <citation type="submission" date="2013-12" db="EMBL/GenBank/DDBJ databases">
        <authorList>
            <person name="Yu Y."/>
            <person name="Lee S."/>
            <person name="de Baynast K."/>
            <person name="Wissotski M."/>
            <person name="Liu L."/>
            <person name="Talag J."/>
            <person name="Goicoechea J."/>
            <person name="Angelova A."/>
            <person name="Jetty R."/>
            <person name="Kudrna D."/>
            <person name="Golser W."/>
            <person name="Rivera L."/>
            <person name="Zhang J."/>
            <person name="Wing R."/>
        </authorList>
    </citation>
    <scope>NUCLEOTIDE SEQUENCE</scope>
</reference>
<keyword evidence="6" id="KW-0067">ATP-binding</keyword>
<keyword evidence="3" id="KW-0677">Repeat</keyword>
<evidence type="ECO:0000259" key="7">
    <source>
        <dbReference type="Pfam" id="PF00931"/>
    </source>
</evidence>
<comment type="similarity">
    <text evidence="1">Belongs to the disease resistance NB-LRR family.</text>
</comment>
<evidence type="ECO:0000313" key="9">
    <source>
        <dbReference type="EnsemblPlants" id="LPERR11G08050.3"/>
    </source>
</evidence>
<dbReference type="InterPro" id="IPR002182">
    <property type="entry name" value="NB-ARC"/>
</dbReference>
<reference evidence="9" key="3">
    <citation type="submission" date="2015-04" db="UniProtKB">
        <authorList>
            <consortium name="EnsemblPlants"/>
        </authorList>
    </citation>
    <scope>IDENTIFICATION</scope>
</reference>
<dbReference type="Pfam" id="PF18052">
    <property type="entry name" value="Rx_N"/>
    <property type="match status" value="1"/>
</dbReference>
<keyword evidence="5" id="KW-0611">Plant defense</keyword>
<dbReference type="Gramene" id="LPERR11G08050.3">
    <property type="protein sequence ID" value="LPERR11G08050.3"/>
    <property type="gene ID" value="LPERR11G08050"/>
</dbReference>
<accession>A0A0D9XR32</accession>
<dbReference type="AlphaFoldDB" id="A0A0D9XR32"/>
<dbReference type="PANTHER" id="PTHR36766">
    <property type="entry name" value="PLANT BROAD-SPECTRUM MILDEW RESISTANCE PROTEIN RPW8"/>
    <property type="match status" value="1"/>
</dbReference>
<keyword evidence="4" id="KW-0547">Nucleotide-binding</keyword>
<keyword evidence="2" id="KW-0433">Leucine-rich repeat</keyword>
<evidence type="ECO:0000256" key="1">
    <source>
        <dbReference type="ARBA" id="ARBA00008894"/>
    </source>
</evidence>
<protein>
    <recommendedName>
        <fullName evidence="11">NB-ARC domain-containing protein</fullName>
    </recommendedName>
</protein>
<evidence type="ECO:0000256" key="5">
    <source>
        <dbReference type="ARBA" id="ARBA00022821"/>
    </source>
</evidence>
<evidence type="ECO:0000313" key="10">
    <source>
        <dbReference type="Proteomes" id="UP000032180"/>
    </source>
</evidence>
<dbReference type="PRINTS" id="PR00364">
    <property type="entry name" value="DISEASERSIST"/>
</dbReference>
<feature type="domain" description="NB-ARC" evidence="7">
    <location>
        <begin position="229"/>
        <end position="351"/>
    </location>
</feature>
<dbReference type="Gene3D" id="3.40.50.300">
    <property type="entry name" value="P-loop containing nucleotide triphosphate hydrolases"/>
    <property type="match status" value="1"/>
</dbReference>
<evidence type="ECO:0000256" key="2">
    <source>
        <dbReference type="ARBA" id="ARBA00022614"/>
    </source>
</evidence>